<keyword evidence="1" id="KW-0472">Membrane</keyword>
<evidence type="ECO:0000256" key="1">
    <source>
        <dbReference type="SAM" id="Phobius"/>
    </source>
</evidence>
<dbReference type="Proteomes" id="UP000308760">
    <property type="component" value="Unassembled WGS sequence"/>
</dbReference>
<keyword evidence="3" id="KW-1185">Reference proteome</keyword>
<keyword evidence="1" id="KW-0812">Transmembrane</keyword>
<dbReference type="OrthoDB" id="3572434at2"/>
<comment type="caution">
    <text evidence="2">The sequence shown here is derived from an EMBL/GenBank/DDBJ whole genome shotgun (WGS) entry which is preliminary data.</text>
</comment>
<reference evidence="3" key="1">
    <citation type="submission" date="2019-04" db="EMBL/GenBank/DDBJ databases">
        <title>Nocardioides xinjiangensis sp. nov.</title>
        <authorList>
            <person name="Liu S."/>
        </authorList>
    </citation>
    <scope>NUCLEOTIDE SEQUENCE [LARGE SCALE GENOMIC DNA]</scope>
    <source>
        <strain evidence="3">18</strain>
    </source>
</reference>
<protein>
    <submittedName>
        <fullName evidence="2">Uncharacterized protein</fullName>
    </submittedName>
</protein>
<keyword evidence="1" id="KW-1133">Transmembrane helix</keyword>
<dbReference type="EMBL" id="STGY01000057">
    <property type="protein sequence ID" value="THV40229.1"/>
    <property type="molecule type" value="Genomic_DNA"/>
</dbReference>
<evidence type="ECO:0000313" key="2">
    <source>
        <dbReference type="EMBL" id="THV40229.1"/>
    </source>
</evidence>
<dbReference type="AlphaFoldDB" id="A0A4S8QFW9"/>
<reference evidence="2 3" key="2">
    <citation type="submission" date="2019-05" db="EMBL/GenBank/DDBJ databases">
        <title>Glycomyces buryatensis sp. nov.</title>
        <authorList>
            <person name="Nikitina E."/>
        </authorList>
    </citation>
    <scope>NUCLEOTIDE SEQUENCE [LARGE SCALE GENOMIC DNA]</scope>
    <source>
        <strain evidence="2 3">18</strain>
    </source>
</reference>
<sequence length="97" mass="10627">MSAGFPASPVGIGYALAAYWQGSLTWWAFRADRPLRDYLADKLTVFIAMLGMSESPELDSLALGCRSSASIVEWLERCMGNAGSHPALLMDDDHDHH</sequence>
<proteinExistence type="predicted"/>
<feature type="transmembrane region" description="Helical" evidence="1">
    <location>
        <begin position="12"/>
        <end position="29"/>
    </location>
</feature>
<accession>A0A4S8QFW9</accession>
<gene>
    <name evidence="2" type="ORF">FAB82_16180</name>
</gene>
<organism evidence="2 3">
    <name type="scientific">Glycomyces buryatensis</name>
    <dbReference type="NCBI Taxonomy" id="2570927"/>
    <lineage>
        <taxon>Bacteria</taxon>
        <taxon>Bacillati</taxon>
        <taxon>Actinomycetota</taxon>
        <taxon>Actinomycetes</taxon>
        <taxon>Glycomycetales</taxon>
        <taxon>Glycomycetaceae</taxon>
        <taxon>Glycomyces</taxon>
    </lineage>
</organism>
<name>A0A4S8QFW9_9ACTN</name>
<evidence type="ECO:0000313" key="3">
    <source>
        <dbReference type="Proteomes" id="UP000308760"/>
    </source>
</evidence>
<dbReference type="RefSeq" id="WP_136535574.1">
    <property type="nucleotide sequence ID" value="NZ_STGY01000057.1"/>
</dbReference>